<comment type="similarity">
    <text evidence="2">Belongs to the SRP receptor beta subunit family.</text>
</comment>
<evidence type="ECO:0000256" key="9">
    <source>
        <dbReference type="ARBA" id="ARBA00023136"/>
    </source>
</evidence>
<evidence type="ECO:0000256" key="1">
    <source>
        <dbReference type="ARBA" id="ARBA00004389"/>
    </source>
</evidence>
<proteinExistence type="inferred from homology"/>
<evidence type="ECO:0000256" key="10">
    <source>
        <dbReference type="ARBA" id="ARBA00023170"/>
    </source>
</evidence>
<comment type="subcellular location">
    <subcellularLocation>
        <location evidence="1">Endoplasmic reticulum membrane</location>
        <topology evidence="1">Single-pass membrane protein</topology>
    </subcellularLocation>
</comment>
<dbReference type="GO" id="GO:0034067">
    <property type="term" value="P:protein localization to Golgi apparatus"/>
    <property type="evidence" value="ECO:0007669"/>
    <property type="project" value="TreeGrafter"/>
</dbReference>
<evidence type="ECO:0000256" key="8">
    <source>
        <dbReference type="ARBA" id="ARBA00023134"/>
    </source>
</evidence>
<reference evidence="12" key="1">
    <citation type="journal article" date="2021" name="Open Biol.">
        <title>Shared evolutionary footprints suggest mitochondrial oxidative damage underlies multiple complex I losses in fungi.</title>
        <authorList>
            <person name="Schikora-Tamarit M.A."/>
            <person name="Marcet-Houben M."/>
            <person name="Nosek J."/>
            <person name="Gabaldon T."/>
        </authorList>
    </citation>
    <scope>NUCLEOTIDE SEQUENCE</scope>
    <source>
        <strain evidence="12">CBS6341</strain>
    </source>
</reference>
<dbReference type="OrthoDB" id="41266at2759"/>
<evidence type="ECO:0000256" key="4">
    <source>
        <dbReference type="ARBA" id="ARBA00022692"/>
    </source>
</evidence>
<dbReference type="GO" id="GO:0005789">
    <property type="term" value="C:endoplasmic reticulum membrane"/>
    <property type="evidence" value="ECO:0007669"/>
    <property type="project" value="UniProtKB-SubCell"/>
</dbReference>
<keyword evidence="9 11" id="KW-0472">Membrane</keyword>
<evidence type="ECO:0000313" key="12">
    <source>
        <dbReference type="EMBL" id="KAH3676431.1"/>
    </source>
</evidence>
<dbReference type="Pfam" id="PF09439">
    <property type="entry name" value="SRPRB"/>
    <property type="match status" value="1"/>
</dbReference>
<dbReference type="Gene3D" id="3.40.50.300">
    <property type="entry name" value="P-loop containing nucleotide triphosphate hydrolases"/>
    <property type="match status" value="1"/>
</dbReference>
<dbReference type="EMBL" id="JAEUBF010000637">
    <property type="protein sequence ID" value="KAH3676431.1"/>
    <property type="molecule type" value="Genomic_DNA"/>
</dbReference>
<dbReference type="GO" id="GO:0003924">
    <property type="term" value="F:GTPase activity"/>
    <property type="evidence" value="ECO:0007669"/>
    <property type="project" value="TreeGrafter"/>
</dbReference>
<accession>A0A9P8TFG4</accession>
<evidence type="ECO:0000256" key="2">
    <source>
        <dbReference type="ARBA" id="ARBA00005619"/>
    </source>
</evidence>
<evidence type="ECO:0000256" key="3">
    <source>
        <dbReference type="ARBA" id="ARBA00020256"/>
    </source>
</evidence>
<gene>
    <name evidence="12" type="ORF">WICMUC_002062</name>
</gene>
<dbReference type="InterPro" id="IPR027417">
    <property type="entry name" value="P-loop_NTPase"/>
</dbReference>
<keyword evidence="7 11" id="KW-1133">Transmembrane helix</keyword>
<protein>
    <recommendedName>
        <fullName evidence="3">Signal recognition particle receptor subunit beta</fullName>
    </recommendedName>
</protein>
<keyword evidence="5" id="KW-0547">Nucleotide-binding</keyword>
<dbReference type="PANTHER" id="PTHR45909:SF1">
    <property type="entry name" value="ADP-RIBOSYLATION FACTOR-RELATED PROTEIN 1"/>
    <property type="match status" value="1"/>
</dbReference>
<dbReference type="GO" id="GO:0005794">
    <property type="term" value="C:Golgi apparatus"/>
    <property type="evidence" value="ECO:0007669"/>
    <property type="project" value="TreeGrafter"/>
</dbReference>
<evidence type="ECO:0000313" key="13">
    <source>
        <dbReference type="Proteomes" id="UP000769528"/>
    </source>
</evidence>
<keyword evidence="8" id="KW-0342">GTP-binding</keyword>
<reference evidence="12" key="2">
    <citation type="submission" date="2021-01" db="EMBL/GenBank/DDBJ databases">
        <authorList>
            <person name="Schikora-Tamarit M.A."/>
        </authorList>
    </citation>
    <scope>NUCLEOTIDE SEQUENCE</scope>
    <source>
        <strain evidence="12">CBS6341</strain>
    </source>
</reference>
<feature type="transmembrane region" description="Helical" evidence="11">
    <location>
        <begin position="6"/>
        <end position="24"/>
    </location>
</feature>
<keyword evidence="10" id="KW-0675">Receptor</keyword>
<dbReference type="PANTHER" id="PTHR45909">
    <property type="entry name" value="ADP-RIBOSYLATION FACTOR-RELATED PROTEIN 1"/>
    <property type="match status" value="1"/>
</dbReference>
<dbReference type="InterPro" id="IPR024156">
    <property type="entry name" value="Small_GTPase_ARF"/>
</dbReference>
<dbReference type="GO" id="GO:0006886">
    <property type="term" value="P:intracellular protein transport"/>
    <property type="evidence" value="ECO:0007669"/>
    <property type="project" value="TreeGrafter"/>
</dbReference>
<dbReference type="GO" id="GO:0005525">
    <property type="term" value="F:GTP binding"/>
    <property type="evidence" value="ECO:0007669"/>
    <property type="project" value="UniProtKB-KW"/>
</dbReference>
<comment type="caution">
    <text evidence="12">The sequence shown here is derived from an EMBL/GenBank/DDBJ whole genome shotgun (WGS) entry which is preliminary data.</text>
</comment>
<evidence type="ECO:0000256" key="5">
    <source>
        <dbReference type="ARBA" id="ARBA00022741"/>
    </source>
</evidence>
<organism evidence="12 13">
    <name type="scientific">Wickerhamomyces mucosus</name>
    <dbReference type="NCBI Taxonomy" id="1378264"/>
    <lineage>
        <taxon>Eukaryota</taxon>
        <taxon>Fungi</taxon>
        <taxon>Dikarya</taxon>
        <taxon>Ascomycota</taxon>
        <taxon>Saccharomycotina</taxon>
        <taxon>Saccharomycetes</taxon>
        <taxon>Phaffomycetales</taxon>
        <taxon>Wickerhamomycetaceae</taxon>
        <taxon>Wickerhamomyces</taxon>
    </lineage>
</organism>
<dbReference type="AlphaFoldDB" id="A0A9P8TFG4"/>
<keyword evidence="13" id="KW-1185">Reference proteome</keyword>
<dbReference type="Proteomes" id="UP000769528">
    <property type="component" value="Unassembled WGS sequence"/>
</dbReference>
<sequence>MVDTHALFITAIAIIFASLLFFIIHHQTNKITIPGLAKQSNKQPTFIITGLSGSGKTTYFNSLIIENGYKISTVTSQEPNLKLNFKAPISGNDSSVPQSNFKLIEFPGHPKLHNLTLDEIRASSNIAGVIFLIDSSSDSKKLIESTKFLYEILLRSERRPNGINILVACNKSDLFSSRQAKTIRQTLETELDNYRKLNVSNISKANEDSFNTEDDEGKELGTSLNDTFKFEKLEGNVDFISGSVLKNKTQDWANWIDERVVNP</sequence>
<keyword evidence="6" id="KW-0256">Endoplasmic reticulum</keyword>
<evidence type="ECO:0000256" key="7">
    <source>
        <dbReference type="ARBA" id="ARBA00022989"/>
    </source>
</evidence>
<dbReference type="SUPFAM" id="SSF52540">
    <property type="entry name" value="P-loop containing nucleoside triphosphate hydrolases"/>
    <property type="match status" value="1"/>
</dbReference>
<dbReference type="CDD" id="cd04105">
    <property type="entry name" value="SR_beta"/>
    <property type="match status" value="1"/>
</dbReference>
<evidence type="ECO:0000256" key="11">
    <source>
        <dbReference type="SAM" id="Phobius"/>
    </source>
</evidence>
<keyword evidence="4 11" id="KW-0812">Transmembrane</keyword>
<name>A0A9P8TFG4_9ASCO</name>
<dbReference type="GO" id="GO:0043001">
    <property type="term" value="P:Golgi to plasma membrane protein transport"/>
    <property type="evidence" value="ECO:0007669"/>
    <property type="project" value="TreeGrafter"/>
</dbReference>
<dbReference type="InterPro" id="IPR019009">
    <property type="entry name" value="SRP_receptor_beta_su"/>
</dbReference>
<evidence type="ECO:0000256" key="6">
    <source>
        <dbReference type="ARBA" id="ARBA00022824"/>
    </source>
</evidence>